<evidence type="ECO:0000256" key="1">
    <source>
        <dbReference type="SAM" id="Phobius"/>
    </source>
</evidence>
<feature type="transmembrane region" description="Helical" evidence="1">
    <location>
        <begin position="91"/>
        <end position="107"/>
    </location>
</feature>
<reference evidence="2" key="1">
    <citation type="submission" date="2023-06" db="EMBL/GenBank/DDBJ databases">
        <authorList>
            <person name="Delattre M."/>
        </authorList>
    </citation>
    <scope>NUCLEOTIDE SEQUENCE</scope>
    <source>
        <strain evidence="2">AF72</strain>
    </source>
</reference>
<keyword evidence="3" id="KW-1185">Reference proteome</keyword>
<feature type="transmembrane region" description="Helical" evidence="1">
    <location>
        <begin position="119"/>
        <end position="138"/>
    </location>
</feature>
<feature type="non-terminal residue" evidence="2">
    <location>
        <position position="224"/>
    </location>
</feature>
<keyword evidence="1" id="KW-0472">Membrane</keyword>
<name>A0AA36CMF2_9BILA</name>
<evidence type="ECO:0000313" key="3">
    <source>
        <dbReference type="Proteomes" id="UP001177023"/>
    </source>
</evidence>
<keyword evidence="1" id="KW-1133">Transmembrane helix</keyword>
<dbReference type="AlphaFoldDB" id="A0AA36CMF2"/>
<evidence type="ECO:0000313" key="2">
    <source>
        <dbReference type="EMBL" id="CAJ0571786.1"/>
    </source>
</evidence>
<feature type="transmembrane region" description="Helical" evidence="1">
    <location>
        <begin position="150"/>
        <end position="173"/>
    </location>
</feature>
<keyword evidence="1" id="KW-0812">Transmembrane</keyword>
<proteinExistence type="predicted"/>
<feature type="transmembrane region" description="Helical" evidence="1">
    <location>
        <begin position="20"/>
        <end position="42"/>
    </location>
</feature>
<accession>A0AA36CMF2</accession>
<organism evidence="2 3">
    <name type="scientific">Mesorhabditis spiculigera</name>
    <dbReference type="NCBI Taxonomy" id="96644"/>
    <lineage>
        <taxon>Eukaryota</taxon>
        <taxon>Metazoa</taxon>
        <taxon>Ecdysozoa</taxon>
        <taxon>Nematoda</taxon>
        <taxon>Chromadorea</taxon>
        <taxon>Rhabditida</taxon>
        <taxon>Rhabditina</taxon>
        <taxon>Rhabditomorpha</taxon>
        <taxon>Rhabditoidea</taxon>
        <taxon>Rhabditidae</taxon>
        <taxon>Mesorhabditinae</taxon>
        <taxon>Mesorhabditis</taxon>
    </lineage>
</organism>
<feature type="transmembrane region" description="Helical" evidence="1">
    <location>
        <begin position="54"/>
        <end position="71"/>
    </location>
</feature>
<comment type="caution">
    <text evidence="2">The sequence shown here is derived from an EMBL/GenBank/DDBJ whole genome shotgun (WGS) entry which is preliminary data.</text>
</comment>
<protein>
    <submittedName>
        <fullName evidence="2">Uncharacterized protein</fullName>
    </submittedName>
</protein>
<dbReference type="Proteomes" id="UP001177023">
    <property type="component" value="Unassembled WGS sequence"/>
</dbReference>
<dbReference type="EMBL" id="CATQJA010002582">
    <property type="protein sequence ID" value="CAJ0571786.1"/>
    <property type="molecule type" value="Genomic_DNA"/>
</dbReference>
<gene>
    <name evidence="2" type="ORF">MSPICULIGERA_LOCUS10185</name>
</gene>
<sequence>MSRYGLLIHPAYLEQYFPLLMLVETALNFALLAAYLVFYHLLTKRRRFHPNLTFLLLFQPGMSVALERYIATKNLATYEDRKRPDLLGAKIAFSMALCFTMFCLIMYKTQINFKTSRLFLRIAPFKALAAIIPLLIYQRLVSHSQFTQTFWAYILFYVVIFEHIVQISLYIILDYELKTRFLALFQCDFSISDANIRNAEGRRLKFASKEEAEIYFRQLENMWK</sequence>